<dbReference type="EMBL" id="CAXKWB010007823">
    <property type="protein sequence ID" value="CAL4088543.1"/>
    <property type="molecule type" value="Genomic_DNA"/>
</dbReference>
<dbReference type="AlphaFoldDB" id="A0AAV2QIY4"/>
<dbReference type="Proteomes" id="UP001497623">
    <property type="component" value="Unassembled WGS sequence"/>
</dbReference>
<feature type="region of interest" description="Disordered" evidence="1">
    <location>
        <begin position="387"/>
        <end position="430"/>
    </location>
</feature>
<feature type="region of interest" description="Disordered" evidence="1">
    <location>
        <begin position="261"/>
        <end position="368"/>
    </location>
</feature>
<keyword evidence="4" id="KW-1185">Reference proteome</keyword>
<organism evidence="3 4">
    <name type="scientific">Meganyctiphanes norvegica</name>
    <name type="common">Northern krill</name>
    <name type="synonym">Thysanopoda norvegica</name>
    <dbReference type="NCBI Taxonomy" id="48144"/>
    <lineage>
        <taxon>Eukaryota</taxon>
        <taxon>Metazoa</taxon>
        <taxon>Ecdysozoa</taxon>
        <taxon>Arthropoda</taxon>
        <taxon>Crustacea</taxon>
        <taxon>Multicrustacea</taxon>
        <taxon>Malacostraca</taxon>
        <taxon>Eumalacostraca</taxon>
        <taxon>Eucarida</taxon>
        <taxon>Euphausiacea</taxon>
        <taxon>Euphausiidae</taxon>
        <taxon>Meganyctiphanes</taxon>
    </lineage>
</organism>
<evidence type="ECO:0000313" key="4">
    <source>
        <dbReference type="Proteomes" id="UP001497623"/>
    </source>
</evidence>
<reference evidence="3 4" key="1">
    <citation type="submission" date="2024-05" db="EMBL/GenBank/DDBJ databases">
        <authorList>
            <person name="Wallberg A."/>
        </authorList>
    </citation>
    <scope>NUCLEOTIDE SEQUENCE [LARGE SCALE GENOMIC DNA]</scope>
</reference>
<evidence type="ECO:0000313" key="3">
    <source>
        <dbReference type="EMBL" id="CAL4088543.1"/>
    </source>
</evidence>
<comment type="caution">
    <text evidence="3">The sequence shown here is derived from an EMBL/GenBank/DDBJ whole genome shotgun (WGS) entry which is preliminary data.</text>
</comment>
<accession>A0AAV2QIY4</accession>
<keyword evidence="2" id="KW-0732">Signal</keyword>
<feature type="region of interest" description="Disordered" evidence="1">
    <location>
        <begin position="36"/>
        <end position="55"/>
    </location>
</feature>
<feature type="signal peptide" evidence="2">
    <location>
        <begin position="1"/>
        <end position="22"/>
    </location>
</feature>
<sequence>MMCVTKVLTSVFVVCLSGPTFGYPFTHSNLFSAAGAGDNVDPRGSQQAQQQQQQLPAHLEDYLANRGQLPAHLEDYVGNYVQQGRGQYPQYQLPAYQQDYNTQVQPQPKLTAETLAALLPYLSSSSQLVNGIGSAPASSDYAYPDYPVAAPAYTDTDGTWYDDMAASSQQVYNNEPSAQDEEQAVLQLLLDHLNGRYSLDDLEAMEREAEMEENTESQLQSLMNKKMVKKSSGGVFPGAAALGGHSGQKEEAPLMPATSVRRPVWGQQQQQQGNRQGASGEGNAKNTEVKRSSDGQGTITGDAVEGLANNKVVSDSSSSSSSSSTPASAISSSSTAIPSIVDDSSSNNADSSNLADSVAQDETTMTPRLQTAYDALKKYLDRERKFRQEQDDLSEISELTEPSPRTIQKRFAPDEDTLSQQLVNLKKNHS</sequence>
<proteinExistence type="predicted"/>
<name>A0AAV2QIY4_MEGNR</name>
<feature type="chain" id="PRO_5043573239" evidence="2">
    <location>
        <begin position="23"/>
        <end position="430"/>
    </location>
</feature>
<evidence type="ECO:0000256" key="1">
    <source>
        <dbReference type="SAM" id="MobiDB-lite"/>
    </source>
</evidence>
<feature type="compositionally biased region" description="Low complexity" evidence="1">
    <location>
        <begin position="266"/>
        <end position="277"/>
    </location>
</feature>
<evidence type="ECO:0000256" key="2">
    <source>
        <dbReference type="SAM" id="SignalP"/>
    </source>
</evidence>
<gene>
    <name evidence="3" type="ORF">MNOR_LOCUS13581</name>
</gene>
<feature type="compositionally biased region" description="Low complexity" evidence="1">
    <location>
        <begin position="316"/>
        <end position="358"/>
    </location>
</feature>
<protein>
    <submittedName>
        <fullName evidence="3">Uncharacterized protein</fullName>
    </submittedName>
</protein>